<dbReference type="EMBL" id="JAGFMF010011432">
    <property type="protein sequence ID" value="KAG8522657.1"/>
    <property type="molecule type" value="Genomic_DNA"/>
</dbReference>
<protein>
    <submittedName>
        <fullName evidence="2">Proteasome subunit alpha type-1</fullName>
    </submittedName>
</protein>
<comment type="caution">
    <text evidence="2">The sequence shown here is derived from an EMBL/GenBank/DDBJ whole genome shotgun (WGS) entry which is preliminary data.</text>
</comment>
<sequence length="135" mass="15160">MSRTQGLATRCGAGVRRVRTSGSGPGGPEGPPSRSSGRAMSNRVLSQSSHTYLERNTSEFMKRRLNELVKWSAHLERGTSYRAGPNYKDIYIGIIGKDLEFMNYNDDVSPFLEDLEERRQRKALSAQPADEPMEH</sequence>
<evidence type="ECO:0000313" key="2">
    <source>
        <dbReference type="EMBL" id="KAG8522657.1"/>
    </source>
</evidence>
<dbReference type="GO" id="GO:0000502">
    <property type="term" value="C:proteasome complex"/>
    <property type="evidence" value="ECO:0007669"/>
    <property type="project" value="UniProtKB-KW"/>
</dbReference>
<evidence type="ECO:0000313" key="3">
    <source>
        <dbReference type="Proteomes" id="UP000700334"/>
    </source>
</evidence>
<accession>A0A8J6ARJ0</accession>
<keyword evidence="2" id="KW-0647">Proteasome</keyword>
<reference evidence="2" key="1">
    <citation type="journal article" date="2021" name="Evol. Appl.">
        <title>The genome of the Pyrenean desman and the effects of bottlenecks and inbreeding on the genomic landscape of an endangered species.</title>
        <authorList>
            <person name="Escoda L."/>
            <person name="Castresana J."/>
        </authorList>
    </citation>
    <scope>NUCLEOTIDE SEQUENCE</scope>
    <source>
        <strain evidence="2">IBE-C5619</strain>
    </source>
</reference>
<feature type="region of interest" description="Disordered" evidence="1">
    <location>
        <begin position="1"/>
        <end position="51"/>
    </location>
</feature>
<evidence type="ECO:0000256" key="1">
    <source>
        <dbReference type="SAM" id="MobiDB-lite"/>
    </source>
</evidence>
<name>A0A8J6ARJ0_GALPY</name>
<dbReference type="Proteomes" id="UP000700334">
    <property type="component" value="Unassembled WGS sequence"/>
</dbReference>
<gene>
    <name evidence="2" type="ORF">J0S82_014654</name>
</gene>
<organism evidence="2 3">
    <name type="scientific">Galemys pyrenaicus</name>
    <name type="common">Iberian desman</name>
    <name type="synonym">Pyrenean desman</name>
    <dbReference type="NCBI Taxonomy" id="202257"/>
    <lineage>
        <taxon>Eukaryota</taxon>
        <taxon>Metazoa</taxon>
        <taxon>Chordata</taxon>
        <taxon>Craniata</taxon>
        <taxon>Vertebrata</taxon>
        <taxon>Euteleostomi</taxon>
        <taxon>Mammalia</taxon>
        <taxon>Eutheria</taxon>
        <taxon>Laurasiatheria</taxon>
        <taxon>Eulipotyphla</taxon>
        <taxon>Talpidae</taxon>
        <taxon>Galemys</taxon>
    </lineage>
</organism>
<proteinExistence type="predicted"/>
<keyword evidence="3" id="KW-1185">Reference proteome</keyword>
<dbReference type="AlphaFoldDB" id="A0A8J6ARJ0"/>